<dbReference type="RefSeq" id="WP_296938963.1">
    <property type="nucleotide sequence ID" value="NZ_LT599032.1"/>
</dbReference>
<proteinExistence type="predicted"/>
<dbReference type="Pfam" id="PF00326">
    <property type="entry name" value="Peptidase_S9"/>
    <property type="match status" value="1"/>
</dbReference>
<dbReference type="SUPFAM" id="SSF53474">
    <property type="entry name" value="alpha/beta-Hydrolases"/>
    <property type="match status" value="1"/>
</dbReference>
<dbReference type="EMBL" id="FLUM01000001">
    <property type="protein sequence ID" value="SBV94336.1"/>
    <property type="molecule type" value="Genomic_DNA"/>
</dbReference>
<name>A0A212J4E5_9BACT</name>
<dbReference type="PANTHER" id="PTHR43358">
    <property type="entry name" value="ALPHA/BETA-HYDROLASE"/>
    <property type="match status" value="1"/>
</dbReference>
<organism evidence="2">
    <name type="scientific">uncultured Dysgonomonas sp</name>
    <dbReference type="NCBI Taxonomy" id="206096"/>
    <lineage>
        <taxon>Bacteria</taxon>
        <taxon>Pseudomonadati</taxon>
        <taxon>Bacteroidota</taxon>
        <taxon>Bacteroidia</taxon>
        <taxon>Bacteroidales</taxon>
        <taxon>Dysgonomonadaceae</taxon>
        <taxon>Dysgonomonas</taxon>
        <taxon>environmental samples</taxon>
    </lineage>
</organism>
<sequence length="330" mass="37294">MKYKKHLKIGLGVLIAIFILLNVAIIAQAYSLSHFDENARPLTLDYKPTFLESVKIAITGLDLPRPRTKSFPSQPYDSLRIPAGEGRQLDAWLLHTHRLKRGLVIAFHGYIDEKSSMLDRAEVFLDMGYDVMLVNFMGAGDSYGNQTTLGYMEAENVKYAHNYAVSQLQEDNIILIGFSMGAVAIMKAQADYNLLVKAIVIEAPYATFQETVNARLDKLRMPHFPVSGMFTFWFGKINGFDASKANPQDYADKIHVPALLMCGGKDPNIPEEETERIFGRLASKRKELKIFPDSPHESYLLKYEKEWHNVVSAFVGNLEEMDVYSEEGDL</sequence>
<reference evidence="2" key="1">
    <citation type="submission" date="2016-04" db="EMBL/GenBank/DDBJ databases">
        <authorList>
            <person name="Evans L.H."/>
            <person name="Alamgir A."/>
            <person name="Owens N."/>
            <person name="Weber N.D."/>
            <person name="Virtaneva K."/>
            <person name="Barbian K."/>
            <person name="Babar A."/>
            <person name="Rosenke K."/>
        </authorList>
    </citation>
    <scope>NUCLEOTIDE SEQUENCE</scope>
    <source>
        <strain evidence="2">86-1</strain>
    </source>
</reference>
<evidence type="ECO:0000313" key="2">
    <source>
        <dbReference type="EMBL" id="SBV94336.1"/>
    </source>
</evidence>
<dbReference type="Gene3D" id="3.40.50.1820">
    <property type="entry name" value="alpha/beta hydrolase"/>
    <property type="match status" value="1"/>
</dbReference>
<protein>
    <recommendedName>
        <fullName evidence="1">Peptidase S9 prolyl oligopeptidase catalytic domain-containing protein</fullName>
    </recommendedName>
</protein>
<dbReference type="GO" id="GO:0008236">
    <property type="term" value="F:serine-type peptidase activity"/>
    <property type="evidence" value="ECO:0007669"/>
    <property type="project" value="InterPro"/>
</dbReference>
<accession>A0A212J4E5</accession>
<dbReference type="InterPro" id="IPR052920">
    <property type="entry name" value="DNA-binding_regulatory"/>
</dbReference>
<evidence type="ECO:0000259" key="1">
    <source>
        <dbReference type="Pfam" id="PF00326"/>
    </source>
</evidence>
<feature type="domain" description="Peptidase S9 prolyl oligopeptidase catalytic" evidence="1">
    <location>
        <begin position="120"/>
        <end position="316"/>
    </location>
</feature>
<dbReference type="InterPro" id="IPR001375">
    <property type="entry name" value="Peptidase_S9_cat"/>
</dbReference>
<dbReference type="GO" id="GO:0006508">
    <property type="term" value="P:proteolysis"/>
    <property type="evidence" value="ECO:0007669"/>
    <property type="project" value="InterPro"/>
</dbReference>
<gene>
    <name evidence="2" type="ORF">KL86DYS1_11107</name>
</gene>
<dbReference type="InterPro" id="IPR029058">
    <property type="entry name" value="AB_hydrolase_fold"/>
</dbReference>
<dbReference type="AlphaFoldDB" id="A0A212J4E5"/>
<dbReference type="PANTHER" id="PTHR43358:SF4">
    <property type="entry name" value="ALPHA_BETA HYDROLASE FOLD-1 DOMAIN-CONTAINING PROTEIN"/>
    <property type="match status" value="1"/>
</dbReference>